<gene>
    <name evidence="8" type="ORF">L210DRAFT_3399598</name>
</gene>
<organism evidence="8 9">
    <name type="scientific">Boletus edulis BED1</name>
    <dbReference type="NCBI Taxonomy" id="1328754"/>
    <lineage>
        <taxon>Eukaryota</taxon>
        <taxon>Fungi</taxon>
        <taxon>Dikarya</taxon>
        <taxon>Basidiomycota</taxon>
        <taxon>Agaricomycotina</taxon>
        <taxon>Agaricomycetes</taxon>
        <taxon>Agaricomycetidae</taxon>
        <taxon>Boletales</taxon>
        <taxon>Boletineae</taxon>
        <taxon>Boletaceae</taxon>
        <taxon>Boletoideae</taxon>
        <taxon>Boletus</taxon>
    </lineage>
</organism>
<evidence type="ECO:0000256" key="6">
    <source>
        <dbReference type="ARBA" id="ARBA00023244"/>
    </source>
</evidence>
<keyword evidence="5" id="KW-0560">Oxidoreductase</keyword>
<proteinExistence type="inferred from homology"/>
<dbReference type="PRINTS" id="PR00073">
    <property type="entry name" value="COPRGNOXDASE"/>
</dbReference>
<dbReference type="GO" id="GO:0005737">
    <property type="term" value="C:cytoplasm"/>
    <property type="evidence" value="ECO:0007669"/>
    <property type="project" value="TreeGrafter"/>
</dbReference>
<comment type="caution">
    <text evidence="8">The sequence shown here is derived from an EMBL/GenBank/DDBJ whole genome shotgun (WGS) entry which is preliminary data.</text>
</comment>
<dbReference type="Gene3D" id="3.40.1500.10">
    <property type="entry name" value="Coproporphyrinogen III oxidase, aerobic"/>
    <property type="match status" value="1"/>
</dbReference>
<dbReference type="PIRSF" id="PIRSF000166">
    <property type="entry name" value="Coproporphyri_ox"/>
    <property type="match status" value="1"/>
</dbReference>
<evidence type="ECO:0000256" key="5">
    <source>
        <dbReference type="ARBA" id="ARBA00023002"/>
    </source>
</evidence>
<evidence type="ECO:0000256" key="3">
    <source>
        <dbReference type="ARBA" id="ARBA00011738"/>
    </source>
</evidence>
<evidence type="ECO:0000256" key="4">
    <source>
        <dbReference type="ARBA" id="ARBA00012869"/>
    </source>
</evidence>
<reference evidence="8" key="1">
    <citation type="submission" date="2019-10" db="EMBL/GenBank/DDBJ databases">
        <authorList>
            <consortium name="DOE Joint Genome Institute"/>
            <person name="Kuo A."/>
            <person name="Miyauchi S."/>
            <person name="Kiss E."/>
            <person name="Drula E."/>
            <person name="Kohler A."/>
            <person name="Sanchez-Garcia M."/>
            <person name="Andreopoulos B."/>
            <person name="Barry K.W."/>
            <person name="Bonito G."/>
            <person name="Buee M."/>
            <person name="Carver A."/>
            <person name="Chen C."/>
            <person name="Cichocki N."/>
            <person name="Clum A."/>
            <person name="Culley D."/>
            <person name="Crous P.W."/>
            <person name="Fauchery L."/>
            <person name="Girlanda M."/>
            <person name="Hayes R."/>
            <person name="Keri Z."/>
            <person name="LaButti K."/>
            <person name="Lipzen A."/>
            <person name="Lombard V."/>
            <person name="Magnuson J."/>
            <person name="Maillard F."/>
            <person name="Morin E."/>
            <person name="Murat C."/>
            <person name="Nolan M."/>
            <person name="Ohm R."/>
            <person name="Pangilinan J."/>
            <person name="Pereira M."/>
            <person name="Perotto S."/>
            <person name="Peter M."/>
            <person name="Riley R."/>
            <person name="Sitrit Y."/>
            <person name="Stielow B."/>
            <person name="Szollosi G."/>
            <person name="Zifcakova L."/>
            <person name="Stursova M."/>
            <person name="Spatafora J.W."/>
            <person name="Tedersoo L."/>
            <person name="Vaario L.-M."/>
            <person name="Yamada A."/>
            <person name="Yan M."/>
            <person name="Wang P."/>
            <person name="Xu J."/>
            <person name="Bruns T."/>
            <person name="Baldrian P."/>
            <person name="Vilgalys R."/>
            <person name="Henrissat B."/>
            <person name="Grigoriev I.V."/>
            <person name="Hibbett D."/>
            <person name="Nagy L.G."/>
            <person name="Martin F.M."/>
        </authorList>
    </citation>
    <scope>NUCLEOTIDE SEQUENCE</scope>
    <source>
        <strain evidence="8">BED1</strain>
    </source>
</reference>
<dbReference type="GO" id="GO:0004109">
    <property type="term" value="F:coproporphyrinogen oxidase activity"/>
    <property type="evidence" value="ECO:0007669"/>
    <property type="project" value="UniProtKB-EC"/>
</dbReference>
<name>A0AAD4BVW6_BOLED</name>
<dbReference type="Proteomes" id="UP001194468">
    <property type="component" value="Unassembled WGS sequence"/>
</dbReference>
<sequence>MVASSESQPMRERVVDYITQLQDAIVTKLESYGSERFRRESWTRDEGGGGLSCTFPPSPASTDTRIDDHPIEKAGVNISTINGVLPPAAIKQMSTAHAALKDIHTSLPFVAAGLSLIIHSRHPHVPAVHANYRYFEVLDGPLPSPNDGQDQGTTPTVLAWWFGVITDLTPAYVNASDFGHFHNTLKAACDMWISSSSPSNAVSTSVYPAFKASCDDYLYIPHRHEHRGIGGVRFDDMDTDAMQALLARVGGTGDTHLSEDTLVRLSSQQALFSLVNALGDSFLPSFTPILERRLDVPCIPFERRWQLLRRGRAVEFNLVVDRGTKFGLAAPGIRPENVLVGMPPEARWEYCSELGQEDQDTEEAEMVKILKQPRSWVD</sequence>
<dbReference type="EC" id="1.3.3.3" evidence="4"/>
<evidence type="ECO:0000256" key="2">
    <source>
        <dbReference type="ARBA" id="ARBA00010644"/>
    </source>
</evidence>
<dbReference type="InterPro" id="IPR001260">
    <property type="entry name" value="Coprogen_oxidase_aer"/>
</dbReference>
<comment type="pathway">
    <text evidence="1">Porphyrin-containing compound metabolism; protoporphyrin-IX biosynthesis; protoporphyrinogen-IX from coproporphyrinogen-III (O2 route): step 1/1.</text>
</comment>
<evidence type="ECO:0000313" key="8">
    <source>
        <dbReference type="EMBL" id="KAF8441040.1"/>
    </source>
</evidence>
<comment type="similarity">
    <text evidence="2">Belongs to the aerobic coproporphyrinogen-III oxidase family.</text>
</comment>
<dbReference type="InterPro" id="IPR036406">
    <property type="entry name" value="Coprogen_oxidase_aer_sf"/>
</dbReference>
<dbReference type="SUPFAM" id="SSF102886">
    <property type="entry name" value="Coproporphyrinogen III oxidase"/>
    <property type="match status" value="1"/>
</dbReference>
<evidence type="ECO:0000313" key="9">
    <source>
        <dbReference type="Proteomes" id="UP001194468"/>
    </source>
</evidence>
<feature type="region of interest" description="Disordered" evidence="7">
    <location>
        <begin position="41"/>
        <end position="67"/>
    </location>
</feature>
<comment type="subunit">
    <text evidence="3">Homodimer.</text>
</comment>
<dbReference type="PANTHER" id="PTHR10755:SF0">
    <property type="entry name" value="OXYGEN-DEPENDENT COPROPORPHYRINOGEN-III OXIDASE, MITOCHONDRIAL"/>
    <property type="match status" value="1"/>
</dbReference>
<evidence type="ECO:0000256" key="1">
    <source>
        <dbReference type="ARBA" id="ARBA00005168"/>
    </source>
</evidence>
<evidence type="ECO:0000256" key="7">
    <source>
        <dbReference type="SAM" id="MobiDB-lite"/>
    </source>
</evidence>
<dbReference type="Pfam" id="PF01218">
    <property type="entry name" value="Coprogen_oxidas"/>
    <property type="match status" value="1"/>
</dbReference>
<dbReference type="AlphaFoldDB" id="A0AAD4BVW6"/>
<protein>
    <recommendedName>
        <fullName evidence="4">coproporphyrinogen oxidase</fullName>
        <ecNumber evidence="4">1.3.3.3</ecNumber>
    </recommendedName>
</protein>
<keyword evidence="9" id="KW-1185">Reference proteome</keyword>
<dbReference type="GO" id="GO:0006782">
    <property type="term" value="P:protoporphyrinogen IX biosynthetic process"/>
    <property type="evidence" value="ECO:0007669"/>
    <property type="project" value="TreeGrafter"/>
</dbReference>
<accession>A0AAD4BVW6</accession>
<dbReference type="PANTHER" id="PTHR10755">
    <property type="entry name" value="COPROPORPHYRINOGEN III OXIDASE, MITOCHONDRIAL"/>
    <property type="match status" value="1"/>
</dbReference>
<keyword evidence="6" id="KW-0627">Porphyrin biosynthesis</keyword>
<reference evidence="8" key="2">
    <citation type="journal article" date="2020" name="Nat. Commun.">
        <title>Large-scale genome sequencing of mycorrhizal fungi provides insights into the early evolution of symbiotic traits.</title>
        <authorList>
            <person name="Miyauchi S."/>
            <person name="Kiss E."/>
            <person name="Kuo A."/>
            <person name="Drula E."/>
            <person name="Kohler A."/>
            <person name="Sanchez-Garcia M."/>
            <person name="Morin E."/>
            <person name="Andreopoulos B."/>
            <person name="Barry K.W."/>
            <person name="Bonito G."/>
            <person name="Buee M."/>
            <person name="Carver A."/>
            <person name="Chen C."/>
            <person name="Cichocki N."/>
            <person name="Clum A."/>
            <person name="Culley D."/>
            <person name="Crous P.W."/>
            <person name="Fauchery L."/>
            <person name="Girlanda M."/>
            <person name="Hayes R.D."/>
            <person name="Keri Z."/>
            <person name="LaButti K."/>
            <person name="Lipzen A."/>
            <person name="Lombard V."/>
            <person name="Magnuson J."/>
            <person name="Maillard F."/>
            <person name="Murat C."/>
            <person name="Nolan M."/>
            <person name="Ohm R.A."/>
            <person name="Pangilinan J."/>
            <person name="Pereira M.F."/>
            <person name="Perotto S."/>
            <person name="Peter M."/>
            <person name="Pfister S."/>
            <person name="Riley R."/>
            <person name="Sitrit Y."/>
            <person name="Stielow J.B."/>
            <person name="Szollosi G."/>
            <person name="Zifcakova L."/>
            <person name="Stursova M."/>
            <person name="Spatafora J.W."/>
            <person name="Tedersoo L."/>
            <person name="Vaario L.M."/>
            <person name="Yamada A."/>
            <person name="Yan M."/>
            <person name="Wang P."/>
            <person name="Xu J."/>
            <person name="Bruns T."/>
            <person name="Baldrian P."/>
            <person name="Vilgalys R."/>
            <person name="Dunand C."/>
            <person name="Henrissat B."/>
            <person name="Grigoriev I.V."/>
            <person name="Hibbett D."/>
            <person name="Nagy L.G."/>
            <person name="Martin F.M."/>
        </authorList>
    </citation>
    <scope>NUCLEOTIDE SEQUENCE</scope>
    <source>
        <strain evidence="8">BED1</strain>
    </source>
</reference>
<dbReference type="EMBL" id="WHUW01000011">
    <property type="protein sequence ID" value="KAF8441040.1"/>
    <property type="molecule type" value="Genomic_DNA"/>
</dbReference>